<feature type="coiled-coil region" evidence="1">
    <location>
        <begin position="164"/>
        <end position="198"/>
    </location>
</feature>
<organism evidence="3 4">
    <name type="scientific">Idiomarina fontislapidosi</name>
    <dbReference type="NCBI Taxonomy" id="263723"/>
    <lineage>
        <taxon>Bacteria</taxon>
        <taxon>Pseudomonadati</taxon>
        <taxon>Pseudomonadota</taxon>
        <taxon>Gammaproteobacteria</taxon>
        <taxon>Alteromonadales</taxon>
        <taxon>Idiomarinaceae</taxon>
        <taxon>Idiomarina</taxon>
    </lineage>
</organism>
<accession>A0A432XR33</accession>
<name>A0A432XR33_9GAMM</name>
<evidence type="ECO:0000256" key="1">
    <source>
        <dbReference type="SAM" id="Coils"/>
    </source>
</evidence>
<dbReference type="OrthoDB" id="5580984at2"/>
<reference evidence="4" key="1">
    <citation type="journal article" date="2018" name="Front. Microbiol.">
        <title>Genome-Based Analysis Reveals the Taxonomy and Diversity of the Family Idiomarinaceae.</title>
        <authorList>
            <person name="Liu Y."/>
            <person name="Lai Q."/>
            <person name="Shao Z."/>
        </authorList>
    </citation>
    <scope>NUCLEOTIDE SEQUENCE [LARGE SCALE GENOMIC DNA]</scope>
    <source>
        <strain evidence="4">F23</strain>
    </source>
</reference>
<feature type="transmembrane region" description="Helical" evidence="2">
    <location>
        <begin position="332"/>
        <end position="356"/>
    </location>
</feature>
<evidence type="ECO:0000256" key="2">
    <source>
        <dbReference type="SAM" id="Phobius"/>
    </source>
</evidence>
<evidence type="ECO:0000313" key="3">
    <source>
        <dbReference type="EMBL" id="RUO51123.1"/>
    </source>
</evidence>
<keyword evidence="1" id="KW-0175">Coiled coil</keyword>
<keyword evidence="2" id="KW-1133">Transmembrane helix</keyword>
<protein>
    <submittedName>
        <fullName evidence="3">Chain-length determining protein</fullName>
    </submittedName>
</protein>
<sequence>MKNFIKNQPHWAIAAAVILIGAIYWSLMATDRYVSRAQIVLESPEVSMSSMNISSLLSGTQGSGDLLLLREHLMSVTMLKALQQDLDLRTHYSQDFIDAWSALEDKNAPIEVFHQYMLDHMSIEFDEYAAVLKIEVQAFDPQMAQAIVETLLKEGERHMNSMGQRLAEEQVKFIEKQVATLEERLFEARDNLLTFQNENGLVSPSQTVQAIFTTVSQLQAQRAALAARKTALLDYQSRTSPQVMEITREIRSLDEQINEEQAKLTRESGDALNKTSAEFQTLQLRAEFALELYSNAMVALESTRIEAARKLKQVSILEFPLFPEYSTKPDRLYNFVVLLIFTLFIGAIVHLGRAIVRDHKH</sequence>
<comment type="caution">
    <text evidence="3">The sequence shown here is derived from an EMBL/GenBank/DDBJ whole genome shotgun (WGS) entry which is preliminary data.</text>
</comment>
<proteinExistence type="predicted"/>
<dbReference type="AlphaFoldDB" id="A0A432XR33"/>
<dbReference type="Proteomes" id="UP000287330">
    <property type="component" value="Unassembled WGS sequence"/>
</dbReference>
<keyword evidence="2" id="KW-0472">Membrane</keyword>
<dbReference type="GO" id="GO:0005886">
    <property type="term" value="C:plasma membrane"/>
    <property type="evidence" value="ECO:0007669"/>
    <property type="project" value="TreeGrafter"/>
</dbReference>
<keyword evidence="2" id="KW-0812">Transmembrane</keyword>
<dbReference type="GO" id="GO:0004713">
    <property type="term" value="F:protein tyrosine kinase activity"/>
    <property type="evidence" value="ECO:0007669"/>
    <property type="project" value="TreeGrafter"/>
</dbReference>
<gene>
    <name evidence="3" type="ORF">CWE25_11990</name>
</gene>
<dbReference type="RefSeq" id="WP_110576026.1">
    <property type="nucleotide sequence ID" value="NZ_PIPV01000013.1"/>
</dbReference>
<feature type="coiled-coil region" evidence="1">
    <location>
        <begin position="243"/>
        <end position="270"/>
    </location>
</feature>
<keyword evidence="4" id="KW-1185">Reference proteome</keyword>
<evidence type="ECO:0000313" key="4">
    <source>
        <dbReference type="Proteomes" id="UP000287330"/>
    </source>
</evidence>
<dbReference type="InterPro" id="IPR050445">
    <property type="entry name" value="Bact_polysacc_biosynth/exp"/>
</dbReference>
<dbReference type="PANTHER" id="PTHR32309:SF13">
    <property type="entry name" value="FERRIC ENTEROBACTIN TRANSPORT PROTEIN FEPE"/>
    <property type="match status" value="1"/>
</dbReference>
<feature type="transmembrane region" description="Helical" evidence="2">
    <location>
        <begin position="12"/>
        <end position="29"/>
    </location>
</feature>
<dbReference type="PANTHER" id="PTHR32309">
    <property type="entry name" value="TYROSINE-PROTEIN KINASE"/>
    <property type="match status" value="1"/>
</dbReference>
<dbReference type="EMBL" id="PIPV01000013">
    <property type="protein sequence ID" value="RUO51123.1"/>
    <property type="molecule type" value="Genomic_DNA"/>
</dbReference>